<keyword evidence="3 6" id="KW-0812">Transmembrane</keyword>
<proteinExistence type="predicted"/>
<dbReference type="GO" id="GO:0015385">
    <property type="term" value="F:sodium:proton antiporter activity"/>
    <property type="evidence" value="ECO:0007669"/>
    <property type="project" value="TreeGrafter"/>
</dbReference>
<evidence type="ECO:0000256" key="6">
    <source>
        <dbReference type="SAM" id="Phobius"/>
    </source>
</evidence>
<evidence type="ECO:0000313" key="8">
    <source>
        <dbReference type="Proteomes" id="UP000199169"/>
    </source>
</evidence>
<dbReference type="AlphaFoldDB" id="A0A1A8XJW8"/>
<dbReference type="PANTHER" id="PTHR30341">
    <property type="entry name" value="SODIUM ION/PROTON ANTIPORTER NHAA-RELATED"/>
    <property type="match status" value="1"/>
</dbReference>
<feature type="transmembrane region" description="Helical" evidence="6">
    <location>
        <begin position="19"/>
        <end position="41"/>
    </location>
</feature>
<dbReference type="EMBL" id="FLQX01000094">
    <property type="protein sequence ID" value="SBT04981.1"/>
    <property type="molecule type" value="Genomic_DNA"/>
</dbReference>
<evidence type="ECO:0000313" key="7">
    <source>
        <dbReference type="EMBL" id="SBT04981.1"/>
    </source>
</evidence>
<dbReference type="RefSeq" id="WP_342674031.1">
    <property type="nucleotide sequence ID" value="NZ_FLQX01000094.1"/>
</dbReference>
<dbReference type="Pfam" id="PF06965">
    <property type="entry name" value="Na_H_antiport_1"/>
    <property type="match status" value="1"/>
</dbReference>
<keyword evidence="4 6" id="KW-1133">Transmembrane helix</keyword>
<gene>
    <name evidence="7" type="ORF">ACCAA_20078</name>
</gene>
<dbReference type="Gene3D" id="1.20.1530.10">
    <property type="entry name" value="Na+/H+ antiporter like domain"/>
    <property type="match status" value="1"/>
</dbReference>
<dbReference type="STRING" id="1860102.ACCAA_20078"/>
<dbReference type="GO" id="GO:0006885">
    <property type="term" value="P:regulation of pH"/>
    <property type="evidence" value="ECO:0007669"/>
    <property type="project" value="InterPro"/>
</dbReference>
<dbReference type="Proteomes" id="UP000199169">
    <property type="component" value="Unassembled WGS sequence"/>
</dbReference>
<dbReference type="PANTHER" id="PTHR30341:SF0">
    <property type="entry name" value="NA(+)_H(+) ANTIPORTER NHAA"/>
    <property type="match status" value="1"/>
</dbReference>
<keyword evidence="8" id="KW-1185">Reference proteome</keyword>
<name>A0A1A8XJW8_9PROT</name>
<dbReference type="InterPro" id="IPR023171">
    <property type="entry name" value="Na/H_antiporter_dom_sf"/>
</dbReference>
<keyword evidence="5 6" id="KW-0472">Membrane</keyword>
<organism evidence="7 8">
    <name type="scientific">Candidatus Accumulibacter aalborgensis</name>
    <dbReference type="NCBI Taxonomy" id="1860102"/>
    <lineage>
        <taxon>Bacteria</taxon>
        <taxon>Pseudomonadati</taxon>
        <taxon>Pseudomonadota</taxon>
        <taxon>Betaproteobacteria</taxon>
        <taxon>Candidatus Accumulibacter</taxon>
    </lineage>
</organism>
<keyword evidence="2" id="KW-1003">Cell membrane</keyword>
<evidence type="ECO:0000256" key="4">
    <source>
        <dbReference type="ARBA" id="ARBA00022989"/>
    </source>
</evidence>
<evidence type="ECO:0000256" key="3">
    <source>
        <dbReference type="ARBA" id="ARBA00022692"/>
    </source>
</evidence>
<dbReference type="InterPro" id="IPR004670">
    <property type="entry name" value="NhaA"/>
</dbReference>
<accession>A0A1A8XJW8</accession>
<evidence type="ECO:0000256" key="5">
    <source>
        <dbReference type="ARBA" id="ARBA00023136"/>
    </source>
</evidence>
<feature type="transmembrane region" description="Helical" evidence="6">
    <location>
        <begin position="53"/>
        <end position="74"/>
    </location>
</feature>
<evidence type="ECO:0000256" key="2">
    <source>
        <dbReference type="ARBA" id="ARBA00022475"/>
    </source>
</evidence>
<sequence length="112" mass="12165">MAAASGMCRLPSELKWSHLVGAGIFGGIGFTISIFITNLAFPASPETINASKMTILLASLAAGVFGFVWLRFFGKYGERTGGERRIQTRFSGVGDRGDIPALRAWHRCRTEL</sequence>
<protein>
    <recommendedName>
        <fullName evidence="9">Na+/H+ antiporter NhaA</fullName>
    </recommendedName>
</protein>
<evidence type="ECO:0000256" key="1">
    <source>
        <dbReference type="ARBA" id="ARBA00004429"/>
    </source>
</evidence>
<dbReference type="GO" id="GO:0005886">
    <property type="term" value="C:plasma membrane"/>
    <property type="evidence" value="ECO:0007669"/>
    <property type="project" value="UniProtKB-SubCell"/>
</dbReference>
<evidence type="ECO:0008006" key="9">
    <source>
        <dbReference type="Google" id="ProtNLM"/>
    </source>
</evidence>
<comment type="subcellular location">
    <subcellularLocation>
        <location evidence="1">Cell inner membrane</location>
        <topology evidence="1">Multi-pass membrane protein</topology>
    </subcellularLocation>
</comment>
<reference evidence="7 8" key="1">
    <citation type="submission" date="2016-06" db="EMBL/GenBank/DDBJ databases">
        <authorList>
            <person name="Kjaerup R.B."/>
            <person name="Dalgaard T.S."/>
            <person name="Juul-Madsen H.R."/>
        </authorList>
    </citation>
    <scope>NUCLEOTIDE SEQUENCE [LARGE SCALE GENOMIC DNA]</scope>
    <source>
        <strain evidence="7">3</strain>
    </source>
</reference>